<protein>
    <recommendedName>
        <fullName evidence="4">DUF1573 domain-containing protein</fullName>
    </recommendedName>
</protein>
<comment type="caution">
    <text evidence="2">The sequence shown here is derived from an EMBL/GenBank/DDBJ whole genome shotgun (WGS) entry which is preliminary data.</text>
</comment>
<accession>A0A1G2BTV8</accession>
<dbReference type="EMBL" id="MHKO01000040">
    <property type="protein sequence ID" value="OGY91677.1"/>
    <property type="molecule type" value="Genomic_DNA"/>
</dbReference>
<dbReference type="Pfam" id="PF07610">
    <property type="entry name" value="DUF1573"/>
    <property type="match status" value="1"/>
</dbReference>
<sequence length="173" mass="18093">MAMPDKSNQKPDNSTLWITIITIGLTVLIVGGVALSGKKGPSAANLKTSQLQTDESNYDFGSISMAKGKVSKTFTFQNTTSQAVTAKKLYTSCMCTQATLAVADKIFGPFGMPAHGFIPGIDASIEPGAEAKIEAVFDPAAHGPAGVGPIAREVILETSDGKLTFKFKAQVLP</sequence>
<evidence type="ECO:0000313" key="2">
    <source>
        <dbReference type="EMBL" id="OGY91677.1"/>
    </source>
</evidence>
<dbReference type="Gene3D" id="2.60.40.10">
    <property type="entry name" value="Immunoglobulins"/>
    <property type="match status" value="1"/>
</dbReference>
<evidence type="ECO:0000256" key="1">
    <source>
        <dbReference type="SAM" id="Phobius"/>
    </source>
</evidence>
<evidence type="ECO:0008006" key="4">
    <source>
        <dbReference type="Google" id="ProtNLM"/>
    </source>
</evidence>
<evidence type="ECO:0000313" key="3">
    <source>
        <dbReference type="Proteomes" id="UP000178109"/>
    </source>
</evidence>
<reference evidence="2 3" key="1">
    <citation type="journal article" date="2016" name="Nat. Commun.">
        <title>Thousands of microbial genomes shed light on interconnected biogeochemical processes in an aquifer system.</title>
        <authorList>
            <person name="Anantharaman K."/>
            <person name="Brown C.T."/>
            <person name="Hug L.A."/>
            <person name="Sharon I."/>
            <person name="Castelle C.J."/>
            <person name="Probst A.J."/>
            <person name="Thomas B.C."/>
            <person name="Singh A."/>
            <person name="Wilkins M.J."/>
            <person name="Karaoz U."/>
            <person name="Brodie E.L."/>
            <person name="Williams K.H."/>
            <person name="Hubbard S.S."/>
            <person name="Banfield J.F."/>
        </authorList>
    </citation>
    <scope>NUCLEOTIDE SEQUENCE [LARGE SCALE GENOMIC DNA]</scope>
</reference>
<dbReference type="AlphaFoldDB" id="A0A1G2BTV8"/>
<keyword evidence="1" id="KW-1133">Transmembrane helix</keyword>
<dbReference type="STRING" id="1798553.A3H70_01405"/>
<dbReference type="Proteomes" id="UP000178109">
    <property type="component" value="Unassembled WGS sequence"/>
</dbReference>
<gene>
    <name evidence="2" type="ORF">A3H70_01405</name>
</gene>
<keyword evidence="1" id="KW-0472">Membrane</keyword>
<dbReference type="InterPro" id="IPR013783">
    <property type="entry name" value="Ig-like_fold"/>
</dbReference>
<dbReference type="InterPro" id="IPR011467">
    <property type="entry name" value="DUF1573"/>
</dbReference>
<name>A0A1G2BTV8_9BACT</name>
<organism evidence="2 3">
    <name type="scientific">Candidatus Komeilibacteria bacterium RIFCSPLOWO2_02_FULL_48_11</name>
    <dbReference type="NCBI Taxonomy" id="1798553"/>
    <lineage>
        <taxon>Bacteria</taxon>
        <taxon>Candidatus Komeiliibacteriota</taxon>
    </lineage>
</organism>
<feature type="transmembrane region" description="Helical" evidence="1">
    <location>
        <begin position="16"/>
        <end position="37"/>
    </location>
</feature>
<keyword evidence="1" id="KW-0812">Transmembrane</keyword>
<proteinExistence type="predicted"/>